<keyword evidence="4 6" id="KW-0472">Membrane</keyword>
<evidence type="ECO:0000256" key="1">
    <source>
        <dbReference type="ARBA" id="ARBA00004167"/>
    </source>
</evidence>
<comment type="subcellular location">
    <subcellularLocation>
        <location evidence="1">Membrane</location>
        <topology evidence="1">Single-pass membrane protein</topology>
    </subcellularLocation>
</comment>
<feature type="compositionally biased region" description="Low complexity" evidence="5">
    <location>
        <begin position="199"/>
        <end position="225"/>
    </location>
</feature>
<dbReference type="EMBL" id="JAZAVJ010000134">
    <property type="protein sequence ID" value="KAK7413273.1"/>
    <property type="molecule type" value="Genomic_DNA"/>
</dbReference>
<evidence type="ECO:0000256" key="6">
    <source>
        <dbReference type="SAM" id="Phobius"/>
    </source>
</evidence>
<dbReference type="InterPro" id="IPR051694">
    <property type="entry name" value="Immunoregulatory_rcpt-like"/>
</dbReference>
<name>A0ABR1GWT9_9HYPO</name>
<protein>
    <submittedName>
        <fullName evidence="7">Uncharacterized protein</fullName>
    </submittedName>
</protein>
<keyword evidence="8" id="KW-1185">Reference proteome</keyword>
<keyword evidence="2 6" id="KW-0812">Transmembrane</keyword>
<evidence type="ECO:0000256" key="4">
    <source>
        <dbReference type="ARBA" id="ARBA00023136"/>
    </source>
</evidence>
<comment type="caution">
    <text evidence="7">The sequence shown here is derived from an EMBL/GenBank/DDBJ whole genome shotgun (WGS) entry which is preliminary data.</text>
</comment>
<evidence type="ECO:0000256" key="5">
    <source>
        <dbReference type="SAM" id="MobiDB-lite"/>
    </source>
</evidence>
<evidence type="ECO:0000256" key="2">
    <source>
        <dbReference type="ARBA" id="ARBA00022692"/>
    </source>
</evidence>
<keyword evidence="3 6" id="KW-1133">Transmembrane helix</keyword>
<reference evidence="7 8" key="1">
    <citation type="journal article" date="2025" name="Microbiol. Resour. Announc.">
        <title>Draft genome sequences for Neonectria magnoliae and Neonectria punicea, canker pathogens of Liriodendron tulipifera and Acer saccharum in West Virginia.</title>
        <authorList>
            <person name="Petronek H.M."/>
            <person name="Kasson M.T."/>
            <person name="Metheny A.M."/>
            <person name="Stauder C.M."/>
            <person name="Lovett B."/>
            <person name="Lynch S.C."/>
            <person name="Garnas J.R."/>
            <person name="Kasson L.R."/>
            <person name="Stajich J.E."/>
        </authorList>
    </citation>
    <scope>NUCLEOTIDE SEQUENCE [LARGE SCALE GENOMIC DNA]</scope>
    <source>
        <strain evidence="7 8">NRRL 64653</strain>
    </source>
</reference>
<feature type="transmembrane region" description="Helical" evidence="6">
    <location>
        <begin position="243"/>
        <end position="264"/>
    </location>
</feature>
<dbReference type="Proteomes" id="UP001498476">
    <property type="component" value="Unassembled WGS sequence"/>
</dbReference>
<feature type="region of interest" description="Disordered" evidence="5">
    <location>
        <begin position="199"/>
        <end position="235"/>
    </location>
</feature>
<proteinExistence type="predicted"/>
<organism evidence="7 8">
    <name type="scientific">Neonectria punicea</name>
    <dbReference type="NCBI Taxonomy" id="979145"/>
    <lineage>
        <taxon>Eukaryota</taxon>
        <taxon>Fungi</taxon>
        <taxon>Dikarya</taxon>
        <taxon>Ascomycota</taxon>
        <taxon>Pezizomycotina</taxon>
        <taxon>Sordariomycetes</taxon>
        <taxon>Hypocreomycetidae</taxon>
        <taxon>Hypocreales</taxon>
        <taxon>Nectriaceae</taxon>
        <taxon>Neonectria</taxon>
    </lineage>
</organism>
<evidence type="ECO:0000256" key="3">
    <source>
        <dbReference type="ARBA" id="ARBA00022989"/>
    </source>
</evidence>
<evidence type="ECO:0000313" key="8">
    <source>
        <dbReference type="Proteomes" id="UP001498476"/>
    </source>
</evidence>
<gene>
    <name evidence="7" type="ORF">QQX98_007861</name>
</gene>
<accession>A0ABR1GWT9</accession>
<sequence length="337" mass="35524">MASSRTNLGPLTTAFKYPDSCAVVVQQCTSCGQAWQGQSCGDNSFNTQGVQDNPDCWPPRDNDALETGVALGGWGFYSPGLECPDGYATKCVATGSVDGGFDFQFSVLRSETAIGCCPSGYRCLFNLGVDAAQTCYSVATAGSFPTVQCSEGSSNRYSYMTVPATFTETASGTESTSVLKTVTIFAPLIQLNRQASDLSSSTTELTESSSASATSHRTSRAAATSEPPDNSSSNGGLSVGAQAGIGVGAGVVGLAILGAALYFWRRKKKTATVAPERRSRSSRDTFIILPNLMGVQVRTLQLHLSRRREASSRNSIGSINYVQLTKLIFIISSAFFG</sequence>
<dbReference type="PANTHER" id="PTHR15549">
    <property type="entry name" value="PAIRED IMMUNOGLOBULIN-LIKE TYPE 2 RECEPTOR"/>
    <property type="match status" value="1"/>
</dbReference>
<evidence type="ECO:0000313" key="7">
    <source>
        <dbReference type="EMBL" id="KAK7413273.1"/>
    </source>
</evidence>